<feature type="transmembrane region" description="Helical" evidence="6">
    <location>
        <begin position="65"/>
        <end position="89"/>
    </location>
</feature>
<dbReference type="PROSITE" id="PS00198">
    <property type="entry name" value="4FE4S_FER_1"/>
    <property type="match status" value="1"/>
</dbReference>
<keyword evidence="6" id="KW-0812">Transmembrane</keyword>
<keyword evidence="3" id="KW-0560">Oxidoreductase</keyword>
<dbReference type="EMBL" id="JSVC01000016">
    <property type="protein sequence ID" value="KIC93845.1"/>
    <property type="molecule type" value="Genomic_DNA"/>
</dbReference>
<keyword evidence="4" id="KW-0408">Iron</keyword>
<organism evidence="8 9">
    <name type="scientific">Flavihumibacter solisilvae</name>
    <dbReference type="NCBI Taxonomy" id="1349421"/>
    <lineage>
        <taxon>Bacteria</taxon>
        <taxon>Pseudomonadati</taxon>
        <taxon>Bacteroidota</taxon>
        <taxon>Chitinophagia</taxon>
        <taxon>Chitinophagales</taxon>
        <taxon>Chitinophagaceae</taxon>
        <taxon>Flavihumibacter</taxon>
    </lineage>
</organism>
<accession>A0A0C1II11</accession>
<dbReference type="GO" id="GO:0016491">
    <property type="term" value="F:oxidoreductase activity"/>
    <property type="evidence" value="ECO:0007669"/>
    <property type="project" value="UniProtKB-KW"/>
</dbReference>
<evidence type="ECO:0000256" key="1">
    <source>
        <dbReference type="ARBA" id="ARBA00022485"/>
    </source>
</evidence>
<reference evidence="8 9" key="1">
    <citation type="submission" date="2014-11" db="EMBL/GenBank/DDBJ databases">
        <title>Genome sequence of Flavihumibacter solisilvae 3-3.</title>
        <authorList>
            <person name="Zhou G."/>
            <person name="Li M."/>
            <person name="Wang G."/>
        </authorList>
    </citation>
    <scope>NUCLEOTIDE SEQUENCE [LARGE SCALE GENOMIC DNA]</scope>
    <source>
        <strain evidence="8 9">3-3</strain>
    </source>
</reference>
<dbReference type="PANTHER" id="PTHR43255">
    <property type="entry name" value="IRON-SULFUR-BINDING OXIDOREDUCTASE FADF-RELATED-RELATED"/>
    <property type="match status" value="1"/>
</dbReference>
<dbReference type="InterPro" id="IPR051460">
    <property type="entry name" value="HdrC_iron-sulfur_subunit"/>
</dbReference>
<evidence type="ECO:0000256" key="4">
    <source>
        <dbReference type="ARBA" id="ARBA00023004"/>
    </source>
</evidence>
<evidence type="ECO:0000313" key="8">
    <source>
        <dbReference type="EMBL" id="KIC93845.1"/>
    </source>
</evidence>
<dbReference type="GO" id="GO:0051539">
    <property type="term" value="F:4 iron, 4 sulfur cluster binding"/>
    <property type="evidence" value="ECO:0007669"/>
    <property type="project" value="UniProtKB-KW"/>
</dbReference>
<evidence type="ECO:0000256" key="5">
    <source>
        <dbReference type="ARBA" id="ARBA00023014"/>
    </source>
</evidence>
<feature type="domain" description="4Fe-4S ferredoxin-type" evidence="7">
    <location>
        <begin position="362"/>
        <end position="392"/>
    </location>
</feature>
<feature type="transmembrane region" description="Helical" evidence="6">
    <location>
        <begin position="152"/>
        <end position="173"/>
    </location>
</feature>
<dbReference type="InterPro" id="IPR036197">
    <property type="entry name" value="NarG-like_sf"/>
</dbReference>
<feature type="domain" description="4Fe-4S ferredoxin-type" evidence="7">
    <location>
        <begin position="298"/>
        <end position="329"/>
    </location>
</feature>
<evidence type="ECO:0000256" key="2">
    <source>
        <dbReference type="ARBA" id="ARBA00022723"/>
    </source>
</evidence>
<dbReference type="STRING" id="1349421.OI18_14715"/>
<dbReference type="InterPro" id="IPR017900">
    <property type="entry name" value="4Fe4S_Fe_S_CS"/>
</dbReference>
<dbReference type="OrthoDB" id="9769677at2"/>
<gene>
    <name evidence="8" type="ORF">OI18_14715</name>
</gene>
<dbReference type="InterPro" id="IPR017896">
    <property type="entry name" value="4Fe4S_Fe-S-bd"/>
</dbReference>
<dbReference type="GO" id="GO:0046872">
    <property type="term" value="F:metal ion binding"/>
    <property type="evidence" value="ECO:0007669"/>
    <property type="project" value="UniProtKB-KW"/>
</dbReference>
<keyword evidence="6" id="KW-1133">Transmembrane helix</keyword>
<name>A0A0C1II11_9BACT</name>
<keyword evidence="5" id="KW-0411">Iron-sulfur</keyword>
<feature type="transmembrane region" description="Helical" evidence="6">
    <location>
        <begin position="6"/>
        <end position="21"/>
    </location>
</feature>
<dbReference type="RefSeq" id="WP_039141097.1">
    <property type="nucleotide sequence ID" value="NZ_JSVC01000016.1"/>
</dbReference>
<dbReference type="PANTHER" id="PTHR43255:SF1">
    <property type="entry name" value="IRON-SULFUR-BINDING OXIDOREDUCTASE FADF-RELATED"/>
    <property type="match status" value="1"/>
</dbReference>
<evidence type="ECO:0000313" key="9">
    <source>
        <dbReference type="Proteomes" id="UP000031408"/>
    </source>
</evidence>
<feature type="transmembrane region" description="Helical" evidence="6">
    <location>
        <begin position="109"/>
        <end position="131"/>
    </location>
</feature>
<keyword evidence="9" id="KW-1185">Reference proteome</keyword>
<proteinExistence type="predicted"/>
<dbReference type="AlphaFoldDB" id="A0A0C1II11"/>
<comment type="caution">
    <text evidence="8">The sequence shown here is derived from an EMBL/GenBank/DDBJ whole genome shotgun (WGS) entry which is preliminary data.</text>
</comment>
<keyword evidence="6" id="KW-0472">Membrane</keyword>
<dbReference type="InterPro" id="IPR009051">
    <property type="entry name" value="Helical_ferredxn"/>
</dbReference>
<dbReference type="Proteomes" id="UP000031408">
    <property type="component" value="Unassembled WGS sequence"/>
</dbReference>
<sequence length="437" mass="49940">MQYVQQAAFVLLTVAAIWFFRKKILEIRRNILFGKDALYNDNPGMRWNNMLLLAFGQKKMFANPLVAVMHFVIYAGFIIINIEVLEIILDGIFGTHRIFAGMPGSFYTFLINAFEWLALGVLIVCVVFLARRNIIKLRRFMMRELDGWPRSDANYILITEIILMLLFLTLNAADTTLQERGVTHYTNHLTGDFAISQSIKPLIAGMSDNALIALERTCWWLHITGIFIFLNYLPYSKHLHILLAFPNAYYTRLDPPGKMKNMPAIQNEVLYAMQPELAPTEAGETPSFGAKDVQDLTWRNLLDAYSCTECGRCTAACPANLTGKKLSPRKIMMDTRDRIEEVGRVINTNGKFEPDGKTLLHNYISVEELRACTACNACVDACPVSINPLEIILELRRSLVMEESNSPQEWNAMFSNVENNFAPWKFSPDERDNWREN</sequence>
<evidence type="ECO:0000259" key="7">
    <source>
        <dbReference type="PROSITE" id="PS51379"/>
    </source>
</evidence>
<dbReference type="SUPFAM" id="SSF46548">
    <property type="entry name" value="alpha-helical ferredoxin"/>
    <property type="match status" value="1"/>
</dbReference>
<dbReference type="Pfam" id="PF13187">
    <property type="entry name" value="Fer4_9"/>
    <property type="match status" value="1"/>
</dbReference>
<protein>
    <submittedName>
        <fullName evidence="8">Fe-S oxidoreductase</fullName>
    </submittedName>
</protein>
<dbReference type="GO" id="GO:0005886">
    <property type="term" value="C:plasma membrane"/>
    <property type="evidence" value="ECO:0007669"/>
    <property type="project" value="TreeGrafter"/>
</dbReference>
<evidence type="ECO:0000256" key="3">
    <source>
        <dbReference type="ARBA" id="ARBA00023002"/>
    </source>
</evidence>
<dbReference type="SUPFAM" id="SSF103501">
    <property type="entry name" value="Respiratory nitrate reductase 1 gamma chain"/>
    <property type="match status" value="1"/>
</dbReference>
<keyword evidence="2" id="KW-0479">Metal-binding</keyword>
<dbReference type="Gene3D" id="1.10.1060.10">
    <property type="entry name" value="Alpha-helical ferredoxin"/>
    <property type="match status" value="1"/>
</dbReference>
<keyword evidence="1" id="KW-0004">4Fe-4S</keyword>
<dbReference type="PROSITE" id="PS51379">
    <property type="entry name" value="4FE4S_FER_2"/>
    <property type="match status" value="2"/>
</dbReference>
<evidence type="ECO:0000256" key="6">
    <source>
        <dbReference type="SAM" id="Phobius"/>
    </source>
</evidence>
<dbReference type="Gene3D" id="1.20.950.20">
    <property type="entry name" value="Transmembrane di-heme cytochromes, Chain C"/>
    <property type="match status" value="1"/>
</dbReference>